<evidence type="ECO:0000313" key="10">
    <source>
        <dbReference type="Proteomes" id="UP000504610"/>
    </source>
</evidence>
<keyword evidence="4" id="KW-0238">DNA-binding</keyword>
<dbReference type="GO" id="GO:0003700">
    <property type="term" value="F:DNA-binding transcription factor activity"/>
    <property type="evidence" value="ECO:0007669"/>
    <property type="project" value="InterPro"/>
</dbReference>
<protein>
    <submittedName>
        <fullName evidence="11">Uncharacterized protein LOC108815138</fullName>
    </submittedName>
</protein>
<sequence length="433" mass="47908">MAGDDDPKSSGLEDKDDGDPYDERFSEEELQNLMSNQNPNLMDFAFTDNPLPPPPPPPHPVTIATTDIIETGMLNQLSLTIPNSDDGTDDFLVTSFDDDIDLSWDLSDIPPEFLYDNVDSNTLGEIGTNHNNGDNNGCGTGRLEVSTRVFVENGPNLEPGGGSSASVAPITPSVSNGILVCTCCNLLRTLLHSNGQEMMRLDFHGGIGYFCHAILEIHRLDGSTEPQYQTIDLKFLSMEDVKRFLEEYLAARAACGFRVVQDTNADFYQAMNTSFPDNPSPLSTLPPVDDVPMPQAIVPDPALNVPSVPLYVGLRDEPPVSKGKKRKQTALAIQRERTGKLKLKDISMHFHLPIQEAARRMSLCPTVVKKICRRGGLYRWPHRKIKSLLRKISSLKSMLETTKDAQARARVESEIERLEKQISEICSEALKNA</sequence>
<evidence type="ECO:0000256" key="7">
    <source>
        <dbReference type="SAM" id="Coils"/>
    </source>
</evidence>
<evidence type="ECO:0000259" key="9">
    <source>
        <dbReference type="PROSITE" id="PS51519"/>
    </source>
</evidence>
<feature type="coiled-coil region" evidence="7">
    <location>
        <begin position="385"/>
        <end position="428"/>
    </location>
</feature>
<dbReference type="AlphaFoldDB" id="A0A6J0K8K7"/>
<keyword evidence="10" id="KW-1185">Reference proteome</keyword>
<dbReference type="GeneID" id="108815138"/>
<feature type="compositionally biased region" description="Basic and acidic residues" evidence="8">
    <location>
        <begin position="1"/>
        <end position="13"/>
    </location>
</feature>
<feature type="region of interest" description="Disordered" evidence="8">
    <location>
        <begin position="1"/>
        <end position="56"/>
    </location>
</feature>
<evidence type="ECO:0000313" key="11">
    <source>
        <dbReference type="RefSeq" id="XP_018443294.1"/>
    </source>
</evidence>
<proteinExistence type="predicted"/>
<keyword evidence="3 7" id="KW-0175">Coiled coil</keyword>
<dbReference type="InterPro" id="IPR003035">
    <property type="entry name" value="RWP-RK_dom"/>
</dbReference>
<dbReference type="PANTHER" id="PTHR46373:SF5">
    <property type="entry name" value="RWP-RK DOMAIN PROTEIN"/>
    <property type="match status" value="1"/>
</dbReference>
<comment type="function">
    <text evidence="1">Putative transcription factor.</text>
</comment>
<evidence type="ECO:0000256" key="6">
    <source>
        <dbReference type="ARBA" id="ARBA00023242"/>
    </source>
</evidence>
<dbReference type="PANTHER" id="PTHR46373">
    <property type="entry name" value="PROTEIN RKD4"/>
    <property type="match status" value="1"/>
</dbReference>
<evidence type="ECO:0000256" key="5">
    <source>
        <dbReference type="ARBA" id="ARBA00023163"/>
    </source>
</evidence>
<evidence type="ECO:0000256" key="4">
    <source>
        <dbReference type="ARBA" id="ARBA00023125"/>
    </source>
</evidence>
<reference evidence="10" key="1">
    <citation type="journal article" date="2019" name="Database">
        <title>The radish genome database (RadishGD): an integrated information resource for radish genomics.</title>
        <authorList>
            <person name="Yu H.J."/>
            <person name="Baek S."/>
            <person name="Lee Y.J."/>
            <person name="Cho A."/>
            <person name="Mun J.H."/>
        </authorList>
    </citation>
    <scope>NUCLEOTIDE SEQUENCE [LARGE SCALE GENOMIC DNA]</scope>
    <source>
        <strain evidence="10">cv. WK10039</strain>
    </source>
</reference>
<dbReference type="KEGG" id="rsz:108815138"/>
<keyword evidence="5" id="KW-0804">Transcription</keyword>
<dbReference type="Proteomes" id="UP000504610">
    <property type="component" value="Chromosome 7"/>
</dbReference>
<evidence type="ECO:0000256" key="1">
    <source>
        <dbReference type="ARBA" id="ARBA00004049"/>
    </source>
</evidence>
<gene>
    <name evidence="11" type="primary">LOC108815138</name>
</gene>
<keyword evidence="6" id="KW-0539">Nucleus</keyword>
<feature type="compositionally biased region" description="Acidic residues" evidence="8">
    <location>
        <begin position="14"/>
        <end position="30"/>
    </location>
</feature>
<evidence type="ECO:0000256" key="8">
    <source>
        <dbReference type="SAM" id="MobiDB-lite"/>
    </source>
</evidence>
<dbReference type="RefSeq" id="XP_018443294.1">
    <property type="nucleotide sequence ID" value="XM_018587792.2"/>
</dbReference>
<name>A0A6J0K8K7_RAPSA</name>
<accession>A0A6J0K8K7</accession>
<evidence type="ECO:0000256" key="3">
    <source>
        <dbReference type="ARBA" id="ARBA00023054"/>
    </source>
</evidence>
<feature type="domain" description="RWP-RK" evidence="9">
    <location>
        <begin position="328"/>
        <end position="408"/>
    </location>
</feature>
<dbReference type="Pfam" id="PF02042">
    <property type="entry name" value="RWP-RK"/>
    <property type="match status" value="1"/>
</dbReference>
<keyword evidence="2" id="KW-0805">Transcription regulation</keyword>
<dbReference type="PROSITE" id="PS51519">
    <property type="entry name" value="RWP_RK"/>
    <property type="match status" value="1"/>
</dbReference>
<dbReference type="GO" id="GO:0003677">
    <property type="term" value="F:DNA binding"/>
    <property type="evidence" value="ECO:0007669"/>
    <property type="project" value="UniProtKB-KW"/>
</dbReference>
<organism evidence="10 11">
    <name type="scientific">Raphanus sativus</name>
    <name type="common">Radish</name>
    <name type="synonym">Raphanus raphanistrum var. sativus</name>
    <dbReference type="NCBI Taxonomy" id="3726"/>
    <lineage>
        <taxon>Eukaryota</taxon>
        <taxon>Viridiplantae</taxon>
        <taxon>Streptophyta</taxon>
        <taxon>Embryophyta</taxon>
        <taxon>Tracheophyta</taxon>
        <taxon>Spermatophyta</taxon>
        <taxon>Magnoliopsida</taxon>
        <taxon>eudicotyledons</taxon>
        <taxon>Gunneridae</taxon>
        <taxon>Pentapetalae</taxon>
        <taxon>rosids</taxon>
        <taxon>malvids</taxon>
        <taxon>Brassicales</taxon>
        <taxon>Brassicaceae</taxon>
        <taxon>Brassiceae</taxon>
        <taxon>Raphanus</taxon>
    </lineage>
</organism>
<dbReference type="InterPro" id="IPR044607">
    <property type="entry name" value="RKD-like"/>
</dbReference>
<dbReference type="OrthoDB" id="6270329at2759"/>
<evidence type="ECO:0000256" key="2">
    <source>
        <dbReference type="ARBA" id="ARBA00023015"/>
    </source>
</evidence>
<reference evidence="11" key="2">
    <citation type="submission" date="2025-08" db="UniProtKB">
        <authorList>
            <consortium name="RefSeq"/>
        </authorList>
    </citation>
    <scope>IDENTIFICATION</scope>
    <source>
        <tissue evidence="11">Leaf</tissue>
    </source>
</reference>